<dbReference type="InterPro" id="IPR001965">
    <property type="entry name" value="Znf_PHD"/>
</dbReference>
<organism evidence="6 7">
    <name type="scientific">Thlaspi arvense</name>
    <name type="common">Field penny-cress</name>
    <dbReference type="NCBI Taxonomy" id="13288"/>
    <lineage>
        <taxon>Eukaryota</taxon>
        <taxon>Viridiplantae</taxon>
        <taxon>Streptophyta</taxon>
        <taxon>Embryophyta</taxon>
        <taxon>Tracheophyta</taxon>
        <taxon>Spermatophyta</taxon>
        <taxon>Magnoliopsida</taxon>
        <taxon>eudicotyledons</taxon>
        <taxon>Gunneridae</taxon>
        <taxon>Pentapetalae</taxon>
        <taxon>rosids</taxon>
        <taxon>malvids</taxon>
        <taxon>Brassicales</taxon>
        <taxon>Brassicaceae</taxon>
        <taxon>Thlaspideae</taxon>
        <taxon>Thlaspi</taxon>
    </lineage>
</organism>
<accession>A0AAU9T4R0</accession>
<reference evidence="6 7" key="1">
    <citation type="submission" date="2022-03" db="EMBL/GenBank/DDBJ databases">
        <authorList>
            <person name="Nunn A."/>
            <person name="Chopra R."/>
            <person name="Nunn A."/>
            <person name="Contreras Garrido A."/>
        </authorList>
    </citation>
    <scope>NUCLEOTIDE SEQUENCE [LARGE SCALE GENOMIC DNA]</scope>
</reference>
<dbReference type="InterPro" id="IPR004146">
    <property type="entry name" value="DC1"/>
</dbReference>
<gene>
    <name evidence="6" type="ORF">TAV2_LOCUS25911</name>
</gene>
<proteinExistence type="predicted"/>
<dbReference type="SMART" id="SM00249">
    <property type="entry name" value="PHD"/>
    <property type="match status" value="3"/>
</dbReference>
<keyword evidence="3" id="KW-0863">Zinc-finger</keyword>
<evidence type="ECO:0000256" key="2">
    <source>
        <dbReference type="ARBA" id="ARBA00022737"/>
    </source>
</evidence>
<keyword evidence="7" id="KW-1185">Reference proteome</keyword>
<dbReference type="PANTHER" id="PTHR32410">
    <property type="entry name" value="CYSTEINE/HISTIDINE-RICH C1 DOMAIN FAMILY PROTEIN"/>
    <property type="match status" value="1"/>
</dbReference>
<evidence type="ECO:0000313" key="6">
    <source>
        <dbReference type="EMBL" id="CAH2078701.1"/>
    </source>
</evidence>
<protein>
    <recommendedName>
        <fullName evidence="5">Zinc finger PHD-type domain-containing protein</fullName>
    </recommendedName>
</protein>
<dbReference type="Pfam" id="PF03107">
    <property type="entry name" value="C1_2"/>
    <property type="match status" value="5"/>
</dbReference>
<feature type="domain" description="Zinc finger PHD-type" evidence="5">
    <location>
        <begin position="404"/>
        <end position="491"/>
    </location>
</feature>
<evidence type="ECO:0000259" key="5">
    <source>
        <dbReference type="SMART" id="SM00249"/>
    </source>
</evidence>
<keyword evidence="2" id="KW-0677">Repeat</keyword>
<dbReference type="InterPro" id="IPR046349">
    <property type="entry name" value="C1-like_sf"/>
</dbReference>
<dbReference type="AlphaFoldDB" id="A0AAU9T4R0"/>
<keyword evidence="1" id="KW-0479">Metal-binding</keyword>
<dbReference type="EMBL" id="OU466863">
    <property type="protein sequence ID" value="CAH2078701.1"/>
    <property type="molecule type" value="Genomic_DNA"/>
</dbReference>
<name>A0AAU9T4R0_THLAR</name>
<dbReference type="Proteomes" id="UP000836841">
    <property type="component" value="Chromosome 7"/>
</dbReference>
<dbReference type="InterPro" id="IPR053192">
    <property type="entry name" value="Vacuole_Formation_Reg"/>
</dbReference>
<evidence type="ECO:0000256" key="3">
    <source>
        <dbReference type="ARBA" id="ARBA00022771"/>
    </source>
</evidence>
<dbReference type="SUPFAM" id="SSF57889">
    <property type="entry name" value="Cysteine-rich domain"/>
    <property type="match status" value="5"/>
</dbReference>
<sequence>MISMIGTCYYICATCDRKFHKECIECPLEIQHPSYPFLSLKLHHFYPSDDESVNKWQCFCCQETILQQLYYCPTNKLIMDPVCAMKPIPIFIDHPKRHLHTLTIFPKQNFLPCGVCGLIREHSPTYIISRHHHRISTSSLPSGKWSCGVCRRKVDNNYGAYSCNKCDDYFVHTKCALQEDLWDGKELEGTPEEPEIVVEPFERISDGIILHFAHGHHMRLQISGAYNEGKFCQACSLPIYEGSYYSCMRRRCDFILHEACANAPRKKHHALHARPLTLKVGDIGYFFCSACKRQSCGFVYEDPEINWGFKLDLQCASISEPFQYESHKHPLFLALTPEEEKSAICQVCQEEGDEYNEWGKLTCIECNYIICFRCATLPYKARYKHDKHFLIFRKKEEGNDEQGWCDICESKIVYSRKGGFYSCDGYCSTTVHVDCLLGNDPYMKPGQFNYWGRDVLILHNKTMSRPFCHGKEHCCEDKIIECNYIICFTCATLPYKARYKHDKHFLIFRKKKAGNDEQGWCDTCESKIVYSRKGGFYSCDDYCSTTVHVHCLLGNHPYLKPGQITYLLGREVRILHNNTVSRPFCYGTEHRCEDKVVFKLSNMTLCYFDCLKGHCYYS</sequence>
<dbReference type="GO" id="GO:0008270">
    <property type="term" value="F:zinc ion binding"/>
    <property type="evidence" value="ECO:0007669"/>
    <property type="project" value="UniProtKB-KW"/>
</dbReference>
<keyword evidence="4" id="KW-0862">Zinc</keyword>
<dbReference type="InterPro" id="IPR054483">
    <property type="entry name" value="DC1-like_CT"/>
</dbReference>
<evidence type="ECO:0000256" key="4">
    <source>
        <dbReference type="ARBA" id="ARBA00022833"/>
    </source>
</evidence>
<evidence type="ECO:0000313" key="7">
    <source>
        <dbReference type="Proteomes" id="UP000836841"/>
    </source>
</evidence>
<dbReference type="PANTHER" id="PTHR32410:SF153">
    <property type="entry name" value="CHP-RICH ZINC FINGER PROTEIN-LIKE-RELATED"/>
    <property type="match status" value="1"/>
</dbReference>
<evidence type="ECO:0000256" key="1">
    <source>
        <dbReference type="ARBA" id="ARBA00022723"/>
    </source>
</evidence>
<feature type="domain" description="Zinc finger PHD-type" evidence="5">
    <location>
        <begin position="231"/>
        <end position="292"/>
    </location>
</feature>
<feature type="domain" description="Zinc finger PHD-type" evidence="5">
    <location>
        <begin position="520"/>
        <end position="591"/>
    </location>
</feature>
<dbReference type="Pfam" id="PF22926">
    <property type="entry name" value="C1-like_CT"/>
    <property type="match status" value="1"/>
</dbReference>